<evidence type="ECO:0000256" key="3">
    <source>
        <dbReference type="ARBA" id="ARBA00022598"/>
    </source>
</evidence>
<dbReference type="InterPro" id="IPR049437">
    <property type="entry name" value="tRNA-synt_1c_C2"/>
</dbReference>
<dbReference type="FunFam" id="2.40.240.10:FF:000007">
    <property type="entry name" value="Glutamine--tRNA ligase"/>
    <property type="match status" value="1"/>
</dbReference>
<evidence type="ECO:0000256" key="1">
    <source>
        <dbReference type="ARBA" id="ARBA00005594"/>
    </source>
</evidence>
<dbReference type="InterPro" id="IPR050132">
    <property type="entry name" value="Gln/Glu-tRNA_Ligase"/>
</dbReference>
<dbReference type="Pfam" id="PF03950">
    <property type="entry name" value="tRNA-synt_1c_C"/>
    <property type="match status" value="1"/>
</dbReference>
<evidence type="ECO:0000313" key="13">
    <source>
        <dbReference type="EMBL" id="GBG07589.1"/>
    </source>
</evidence>
<dbReference type="PANTHER" id="PTHR43097">
    <property type="entry name" value="GLUTAMINE-TRNA LIGASE"/>
    <property type="match status" value="1"/>
</dbReference>
<keyword evidence="6 9" id="KW-0648">Protein biosynthesis</keyword>
<feature type="domain" description="Glutamyl/glutaminyl-tRNA synthetase class Ib catalytic" evidence="10">
    <location>
        <begin position="31"/>
        <end position="339"/>
    </location>
</feature>
<dbReference type="PANTHER" id="PTHR43097:SF5">
    <property type="entry name" value="GLUTAMATE--TRNA LIGASE"/>
    <property type="match status" value="1"/>
</dbReference>
<keyword evidence="5 9" id="KW-0067">ATP-binding</keyword>
<dbReference type="InterPro" id="IPR020058">
    <property type="entry name" value="Glu/Gln-tRNA-synth_Ib_cat-dom"/>
</dbReference>
<dbReference type="SUPFAM" id="SSF50715">
    <property type="entry name" value="Ribosomal protein L25-like"/>
    <property type="match status" value="1"/>
</dbReference>
<evidence type="ECO:0000256" key="7">
    <source>
        <dbReference type="ARBA" id="ARBA00023146"/>
    </source>
</evidence>
<keyword evidence="3 9" id="KW-0436">Ligase</keyword>
<dbReference type="Pfam" id="PF20974">
    <property type="entry name" value="tRNA-synt_1c_C2"/>
    <property type="match status" value="1"/>
</dbReference>
<dbReference type="Pfam" id="PF00749">
    <property type="entry name" value="tRNA-synt_1c"/>
    <property type="match status" value="1"/>
</dbReference>
<evidence type="ECO:0000256" key="9">
    <source>
        <dbReference type="RuleBase" id="RU363037"/>
    </source>
</evidence>
<dbReference type="NCBIfam" id="TIGR00440">
    <property type="entry name" value="glnS"/>
    <property type="match status" value="1"/>
</dbReference>
<comment type="caution">
    <text evidence="13">The sequence shown here is derived from an EMBL/GenBank/DDBJ whole genome shotgun (WGS) entry which is preliminary data.</text>
</comment>
<evidence type="ECO:0000259" key="11">
    <source>
        <dbReference type="Pfam" id="PF03950"/>
    </source>
</evidence>
<dbReference type="InterPro" id="IPR020059">
    <property type="entry name" value="Glu/Gln-tRNA-synth_Ib_codon-bd"/>
</dbReference>
<evidence type="ECO:0000259" key="10">
    <source>
        <dbReference type="Pfam" id="PF00749"/>
    </source>
</evidence>
<dbReference type="Gene3D" id="2.40.240.10">
    <property type="entry name" value="Ribosomal Protein L25, Chain P"/>
    <property type="match status" value="2"/>
</dbReference>
<keyword evidence="7 9" id="KW-0030">Aminoacyl-tRNA synthetase</keyword>
<dbReference type="EC" id="6.1.1.18" evidence="8"/>
<dbReference type="FunFam" id="3.40.50.620:FF:000037">
    <property type="entry name" value="Glutamine--tRNA ligase cytoplasmic"/>
    <property type="match status" value="1"/>
</dbReference>
<dbReference type="InterPro" id="IPR004514">
    <property type="entry name" value="Gln-tRNA-synth"/>
</dbReference>
<keyword evidence="2" id="KW-0963">Cytoplasm</keyword>
<comment type="similarity">
    <text evidence="1 9">Belongs to the class-I aminoacyl-tRNA synthetase family.</text>
</comment>
<evidence type="ECO:0000256" key="8">
    <source>
        <dbReference type="NCBIfam" id="TIGR00440"/>
    </source>
</evidence>
<dbReference type="GO" id="GO:0005524">
    <property type="term" value="F:ATP binding"/>
    <property type="evidence" value="ECO:0007669"/>
    <property type="project" value="UniProtKB-KW"/>
</dbReference>
<evidence type="ECO:0000256" key="5">
    <source>
        <dbReference type="ARBA" id="ARBA00022840"/>
    </source>
</evidence>
<dbReference type="RefSeq" id="WP_108992620.1">
    <property type="nucleotide sequence ID" value="NZ_BDQX01000098.1"/>
</dbReference>
<dbReference type="GO" id="GO:0006425">
    <property type="term" value="P:glutaminyl-tRNA aminoacylation"/>
    <property type="evidence" value="ECO:0007669"/>
    <property type="project" value="UniProtKB-UniRule"/>
</dbReference>
<evidence type="ECO:0000256" key="2">
    <source>
        <dbReference type="ARBA" id="ARBA00022490"/>
    </source>
</evidence>
<dbReference type="Gene3D" id="3.40.50.620">
    <property type="entry name" value="HUPs"/>
    <property type="match status" value="1"/>
</dbReference>
<dbReference type="GO" id="GO:0004819">
    <property type="term" value="F:glutamine-tRNA ligase activity"/>
    <property type="evidence" value="ECO:0007669"/>
    <property type="project" value="UniProtKB-UniRule"/>
</dbReference>
<feature type="domain" description="Glutamyl/glutaminyl-tRNA synthetase class Ib anti-codon binding" evidence="11">
    <location>
        <begin position="345"/>
        <end position="443"/>
    </location>
</feature>
<evidence type="ECO:0000313" key="14">
    <source>
        <dbReference type="Proteomes" id="UP000245202"/>
    </source>
</evidence>
<dbReference type="InterPro" id="IPR000924">
    <property type="entry name" value="Glu/Gln-tRNA-synth"/>
</dbReference>
<evidence type="ECO:0000256" key="6">
    <source>
        <dbReference type="ARBA" id="ARBA00022917"/>
    </source>
</evidence>
<protein>
    <recommendedName>
        <fullName evidence="8">Glutamine--tRNA ligase</fullName>
        <ecNumber evidence="8">6.1.1.18</ecNumber>
    </recommendedName>
</protein>
<gene>
    <name evidence="13" type="ORF">PAT3040_02145</name>
</gene>
<organism evidence="13 14">
    <name type="scientific">Paenibacillus agaridevorans</name>
    <dbReference type="NCBI Taxonomy" id="171404"/>
    <lineage>
        <taxon>Bacteria</taxon>
        <taxon>Bacillati</taxon>
        <taxon>Bacillota</taxon>
        <taxon>Bacilli</taxon>
        <taxon>Bacillales</taxon>
        <taxon>Paenibacillaceae</taxon>
        <taxon>Paenibacillus</taxon>
    </lineage>
</organism>
<sequence length="559" mass="63844">MSTDINKPDEGYLANLIREELHTYPFHRPMATRFPPEPNGYLHIGSAYAIMTNAEIARSYGGRFHLRFDDTNPLKEDAAYAEAILEDIKWLGFDPGSHVYYGSDYSEMIFKAAMTLIKKEKAYVCDLSPDELAAGRGTLTEPGVDSPYRNRSIEENVALFQEMKEGRYKTASKVLRARIDMSSPNMNMRDPVLYRIIHADHYRTGAAWCIYPMYDFAHPIQDAIEGITYSLCSLEFKDHRPLYEWVLAELGYEEPPRQREFGRVGVTGVVTSKRYLRQLVEERHVDGWDDPRLPTLRGLRRRGYTPASIRSFIEEIGSIRSYSTVDISLLDQCLRQDLKESTISVMAVLRPLKIVITNYPEDTEEMLRVENNASNVELGSREVPFSRTIYIEQDDFMEDPVPGYHRLQPGGEVRLKGAYFIRCQKVVKDPESGDILEVHCTYDPETKSGTGFAGRKVKGTIHWVSAAHAVAGEVRLYDRLLRDENIPKEDSVDWSKWLNPNSLIQLYAAQFEPIAGKAAPGDRLQFFRHGYFVADDGPSTNEGPVFNRIVPLKDSWNKK</sequence>
<dbReference type="SUPFAM" id="SSF52374">
    <property type="entry name" value="Nucleotidylyl transferase"/>
    <property type="match status" value="1"/>
</dbReference>
<keyword evidence="4 9" id="KW-0547">Nucleotide-binding</keyword>
<dbReference type="Proteomes" id="UP000245202">
    <property type="component" value="Unassembled WGS sequence"/>
</dbReference>
<dbReference type="AlphaFoldDB" id="A0A2R5EPK2"/>
<dbReference type="EMBL" id="BDQX01000098">
    <property type="protein sequence ID" value="GBG07589.1"/>
    <property type="molecule type" value="Genomic_DNA"/>
</dbReference>
<dbReference type="InterPro" id="IPR011035">
    <property type="entry name" value="Ribosomal_bL25/Gln-tRNA_synth"/>
</dbReference>
<accession>A0A2R5EPK2</accession>
<evidence type="ECO:0000259" key="12">
    <source>
        <dbReference type="Pfam" id="PF20974"/>
    </source>
</evidence>
<evidence type="ECO:0000256" key="4">
    <source>
        <dbReference type="ARBA" id="ARBA00022741"/>
    </source>
</evidence>
<dbReference type="NCBIfam" id="NF011291">
    <property type="entry name" value="PRK14703.1"/>
    <property type="match status" value="1"/>
</dbReference>
<dbReference type="InterPro" id="IPR020056">
    <property type="entry name" value="Rbsml_bL25/Gln-tRNA_synth_N"/>
</dbReference>
<dbReference type="InterPro" id="IPR014729">
    <property type="entry name" value="Rossmann-like_a/b/a_fold"/>
</dbReference>
<dbReference type="GO" id="GO:0005829">
    <property type="term" value="C:cytosol"/>
    <property type="evidence" value="ECO:0007669"/>
    <property type="project" value="TreeGrafter"/>
</dbReference>
<keyword evidence="14" id="KW-1185">Reference proteome</keyword>
<proteinExistence type="inferred from homology"/>
<reference evidence="13 14" key="1">
    <citation type="submission" date="2017-08" db="EMBL/GenBank/DDBJ databases">
        <title>Substantial Increase in Enzyme Production by Combined Drug-Resistance Mutations in Paenibacillus agaridevorans.</title>
        <authorList>
            <person name="Tanaka Y."/>
            <person name="Funane K."/>
            <person name="Hosaka T."/>
            <person name="Shiwa Y."/>
            <person name="Fujita N."/>
            <person name="Miyazaki T."/>
            <person name="Yoshikawa H."/>
            <person name="Murakami K."/>
            <person name="Kasahara K."/>
            <person name="Inaoka T."/>
            <person name="Hiraga Y."/>
            <person name="Ochi K."/>
        </authorList>
    </citation>
    <scope>NUCLEOTIDE SEQUENCE [LARGE SCALE GENOMIC DNA]</scope>
    <source>
        <strain evidence="13 14">T-3040</strain>
    </source>
</reference>
<name>A0A2R5EPK2_9BACL</name>
<dbReference type="PRINTS" id="PR00987">
    <property type="entry name" value="TRNASYNTHGLU"/>
</dbReference>
<feature type="domain" description="tRNA synthetases class I (E and Q) anti-codon binding" evidence="12">
    <location>
        <begin position="460"/>
        <end position="535"/>
    </location>
</feature>